<protein>
    <submittedName>
        <fullName evidence="5">Class I SAM-dependent methyltransferase</fullName>
    </submittedName>
</protein>
<evidence type="ECO:0000256" key="3">
    <source>
        <dbReference type="ARBA" id="ARBA00022679"/>
    </source>
</evidence>
<evidence type="ECO:0000256" key="2">
    <source>
        <dbReference type="ARBA" id="ARBA00022603"/>
    </source>
</evidence>
<dbReference type="Proteomes" id="UP000298050">
    <property type="component" value="Unassembled WGS sequence"/>
</dbReference>
<dbReference type="PANTHER" id="PTHR44942:SF4">
    <property type="entry name" value="METHYLTRANSFERASE TYPE 11 DOMAIN-CONTAINING PROTEIN"/>
    <property type="match status" value="1"/>
</dbReference>
<dbReference type="EMBL" id="SRLE01000005">
    <property type="protein sequence ID" value="TGD74733.1"/>
    <property type="molecule type" value="Genomic_DNA"/>
</dbReference>
<evidence type="ECO:0000313" key="6">
    <source>
        <dbReference type="Proteomes" id="UP000298050"/>
    </source>
</evidence>
<dbReference type="Gene3D" id="3.40.50.150">
    <property type="entry name" value="Vaccinia Virus protein VP39"/>
    <property type="match status" value="1"/>
</dbReference>
<proteinExistence type="inferred from homology"/>
<dbReference type="InterPro" id="IPR051052">
    <property type="entry name" value="Diverse_substrate_MTase"/>
</dbReference>
<dbReference type="RefSeq" id="WP_135441778.1">
    <property type="nucleotide sequence ID" value="NZ_SRLE01000005.1"/>
</dbReference>
<dbReference type="PANTHER" id="PTHR44942">
    <property type="entry name" value="METHYLTRANSF_11 DOMAIN-CONTAINING PROTEIN"/>
    <property type="match status" value="1"/>
</dbReference>
<evidence type="ECO:0000256" key="1">
    <source>
        <dbReference type="ARBA" id="ARBA00008361"/>
    </source>
</evidence>
<comment type="similarity">
    <text evidence="1">Belongs to the methyltransferase superfamily.</text>
</comment>
<organism evidence="5 6">
    <name type="scientific">Mangrovimicrobium sediminis</name>
    <dbReference type="NCBI Taxonomy" id="2562682"/>
    <lineage>
        <taxon>Bacteria</taxon>
        <taxon>Pseudomonadati</taxon>
        <taxon>Pseudomonadota</taxon>
        <taxon>Gammaproteobacteria</taxon>
        <taxon>Cellvibrionales</taxon>
        <taxon>Halieaceae</taxon>
        <taxon>Mangrovimicrobium</taxon>
    </lineage>
</organism>
<sequence length="258" mass="28853">MTKPAGDFTGLAQNYSRYRPAYAPLLIPALQGLIEKPWSSVDVVDVGAGTGIWTRMLAAHSPRSIIAIEPNDDMRRFGKADSQGLPIQWRSGSGEQTGLPDHCCDVVSMASSFHWVDFDAGTREFLRILRPGGLFCALWNPRLIEANPLLVEIENTLYEMAPFIQRVSSGRAEFTETLFDKLAGHPGFSDVVYLEGRHVVRQSQEQYLGVWWSVNDVRAQAGERIFSEFMRYVEGRIQGLPEIETTYLTRAWVAKAGG</sequence>
<dbReference type="SUPFAM" id="SSF53335">
    <property type="entry name" value="S-adenosyl-L-methionine-dependent methyltransferases"/>
    <property type="match status" value="1"/>
</dbReference>
<dbReference type="AlphaFoldDB" id="A0A4Z0M4W2"/>
<keyword evidence="3 5" id="KW-0808">Transferase</keyword>
<dbReference type="InterPro" id="IPR029063">
    <property type="entry name" value="SAM-dependent_MTases_sf"/>
</dbReference>
<keyword evidence="2 5" id="KW-0489">Methyltransferase</keyword>
<dbReference type="OrthoDB" id="7348755at2"/>
<comment type="caution">
    <text evidence="5">The sequence shown here is derived from an EMBL/GenBank/DDBJ whole genome shotgun (WGS) entry which is preliminary data.</text>
</comment>
<reference evidence="5 6" key="1">
    <citation type="submission" date="2019-04" db="EMBL/GenBank/DDBJ databases">
        <title>Taxonomy of novel Haliea sp. from mangrove soil of West Coast of India.</title>
        <authorList>
            <person name="Verma A."/>
            <person name="Kumar P."/>
            <person name="Krishnamurthi S."/>
        </authorList>
    </citation>
    <scope>NUCLEOTIDE SEQUENCE [LARGE SCALE GENOMIC DNA]</scope>
    <source>
        <strain evidence="5 6">SAOS-164</strain>
    </source>
</reference>
<gene>
    <name evidence="5" type="ORF">E4634_05915</name>
</gene>
<name>A0A4Z0M4W2_9GAMM</name>
<accession>A0A4Z0M4W2</accession>
<evidence type="ECO:0000259" key="4">
    <source>
        <dbReference type="Pfam" id="PF08241"/>
    </source>
</evidence>
<evidence type="ECO:0000313" key="5">
    <source>
        <dbReference type="EMBL" id="TGD74733.1"/>
    </source>
</evidence>
<dbReference type="GO" id="GO:0032259">
    <property type="term" value="P:methylation"/>
    <property type="evidence" value="ECO:0007669"/>
    <property type="project" value="UniProtKB-KW"/>
</dbReference>
<dbReference type="CDD" id="cd02440">
    <property type="entry name" value="AdoMet_MTases"/>
    <property type="match status" value="1"/>
</dbReference>
<dbReference type="Pfam" id="PF08241">
    <property type="entry name" value="Methyltransf_11"/>
    <property type="match status" value="1"/>
</dbReference>
<keyword evidence="6" id="KW-1185">Reference proteome</keyword>
<dbReference type="InterPro" id="IPR013216">
    <property type="entry name" value="Methyltransf_11"/>
</dbReference>
<feature type="domain" description="Methyltransferase type 11" evidence="4">
    <location>
        <begin position="44"/>
        <end position="136"/>
    </location>
</feature>
<dbReference type="GO" id="GO:0008757">
    <property type="term" value="F:S-adenosylmethionine-dependent methyltransferase activity"/>
    <property type="evidence" value="ECO:0007669"/>
    <property type="project" value="InterPro"/>
</dbReference>